<keyword evidence="5" id="KW-0410">Iron transport</keyword>
<evidence type="ECO:0000259" key="18">
    <source>
        <dbReference type="Pfam" id="PF07715"/>
    </source>
</evidence>
<dbReference type="InterPro" id="IPR010105">
    <property type="entry name" value="TonB_sidphr_rcpt"/>
</dbReference>
<keyword evidence="3 14" id="KW-0813">Transport</keyword>
<dbReference type="Pfam" id="PF07715">
    <property type="entry name" value="Plug"/>
    <property type="match status" value="1"/>
</dbReference>
<dbReference type="RefSeq" id="WP_276325647.1">
    <property type="nucleotide sequence ID" value="NZ_FNBM01000003.1"/>
</dbReference>
<dbReference type="EMBL" id="FNBM01000003">
    <property type="protein sequence ID" value="SDF59424.1"/>
    <property type="molecule type" value="Genomic_DNA"/>
</dbReference>
<dbReference type="PROSITE" id="PS52016">
    <property type="entry name" value="TONB_DEPENDENT_REC_3"/>
    <property type="match status" value="1"/>
</dbReference>
<evidence type="ECO:0000256" key="5">
    <source>
        <dbReference type="ARBA" id="ARBA00022496"/>
    </source>
</evidence>
<dbReference type="InterPro" id="IPR037066">
    <property type="entry name" value="Plug_dom_sf"/>
</dbReference>
<dbReference type="GO" id="GO:0009279">
    <property type="term" value="C:cell outer membrane"/>
    <property type="evidence" value="ECO:0007669"/>
    <property type="project" value="UniProtKB-SubCell"/>
</dbReference>
<evidence type="ECO:0000256" key="8">
    <source>
        <dbReference type="ARBA" id="ARBA00023004"/>
    </source>
</evidence>
<dbReference type="GO" id="GO:0015344">
    <property type="term" value="F:siderophore uptake transmembrane transporter activity"/>
    <property type="evidence" value="ECO:0007669"/>
    <property type="project" value="TreeGrafter"/>
</dbReference>
<evidence type="ECO:0000256" key="7">
    <source>
        <dbReference type="ARBA" id="ARBA00022729"/>
    </source>
</evidence>
<keyword evidence="10 15" id="KW-0798">TonB box</keyword>
<evidence type="ECO:0000259" key="17">
    <source>
        <dbReference type="Pfam" id="PF00593"/>
    </source>
</evidence>
<keyword evidence="13 14" id="KW-0998">Cell outer membrane</keyword>
<evidence type="ECO:0000256" key="10">
    <source>
        <dbReference type="ARBA" id="ARBA00023077"/>
    </source>
</evidence>
<dbReference type="InterPro" id="IPR039426">
    <property type="entry name" value="TonB-dep_rcpt-like"/>
</dbReference>
<dbReference type="Gene3D" id="2.170.130.10">
    <property type="entry name" value="TonB-dependent receptor, plug domain"/>
    <property type="match status" value="1"/>
</dbReference>
<evidence type="ECO:0000256" key="1">
    <source>
        <dbReference type="ARBA" id="ARBA00004571"/>
    </source>
</evidence>
<keyword evidence="7 16" id="KW-0732">Signal</keyword>
<feature type="chain" id="PRO_5017433722" evidence="16">
    <location>
        <begin position="41"/>
        <end position="753"/>
    </location>
</feature>
<keyword evidence="12 19" id="KW-0675">Receptor</keyword>
<evidence type="ECO:0000256" key="2">
    <source>
        <dbReference type="ARBA" id="ARBA00009810"/>
    </source>
</evidence>
<reference evidence="19 20" key="1">
    <citation type="submission" date="2016-10" db="EMBL/GenBank/DDBJ databases">
        <authorList>
            <person name="de Groot N.N."/>
        </authorList>
    </citation>
    <scope>NUCLEOTIDE SEQUENCE [LARGE SCALE GENOMIC DNA]</scope>
    <source>
        <strain evidence="19 20">LMG 25475</strain>
    </source>
</reference>
<evidence type="ECO:0000256" key="14">
    <source>
        <dbReference type="PROSITE-ProRule" id="PRU01360"/>
    </source>
</evidence>
<evidence type="ECO:0000256" key="15">
    <source>
        <dbReference type="RuleBase" id="RU003357"/>
    </source>
</evidence>
<evidence type="ECO:0000256" key="9">
    <source>
        <dbReference type="ARBA" id="ARBA00023065"/>
    </source>
</evidence>
<comment type="subcellular location">
    <subcellularLocation>
        <location evidence="1 14">Cell outer membrane</location>
        <topology evidence="1 14">Multi-pass membrane protein</topology>
    </subcellularLocation>
</comment>
<sequence>MNASTRAAFGCARRPVPGAPNLLAVAVTLASIAMPLMAHAQQAAQSDSANAVVLESQNGALELGATSVTSNQLGTITEESQSYTPGSIATATRLVLTPRETPQSISVITRKHMDDFALNSIDDVMRHTPGVSIVTYDTERNEYYSRGFAINNFQYDGIPMTRDAGYSSGNTLSDMAIYDRIEVLKGATGLLTGSGDPGATINLIRKKPTHEFSGHVTLGTGSWDTYRSELDVAGPLTETGNVRGRAVAAYQNKHSAQDRYERETQVFYGILEFDLDESTLLSVGADYQDSNPEGSTWGGNPIFNGDGDFSKVSRSFSNAADWSHWDQYTRTVFATLERQFDNGWVGKMQLNHQINGYDAALGAAAAGNPDPVTGAGVGLWLGKYVGKTTSDAVDVYGSGPFQLFGREHELVVGGSVKRSHWENDGKGAPADYTGSVGNFYEWRGDIPEPAWEYTGEDDRVTWENGLYTASRFNLRDDLKLILGARFANYRSVNKGRSIYNPPVTHQTQTETGVVVPYAGLIYDLNDNFSVYGSYTSIFKPQSIRTVTGSALDPLEGDNYELGIKGEFYDGRLNTSLAYFEVHQDNFGVQVGNVQNSNEVAYKAADGVITKGYEAELSGELMPGWQAQLGYTHKIARQDGDKLSTVEPEDQFSFYTTYKLKGQFEPLTIGGGARWQSRSWGSVANTPLGGSEDFGQSAYWLVDAMAKYQVTDNLSATLNVNNLLDKKYLTIMDFYSVYSWGEPRNVMLTTRYDF</sequence>
<keyword evidence="8" id="KW-0408">Iron</keyword>
<feature type="domain" description="TonB-dependent receptor plug" evidence="18">
    <location>
        <begin position="98"/>
        <end position="199"/>
    </location>
</feature>
<evidence type="ECO:0000256" key="12">
    <source>
        <dbReference type="ARBA" id="ARBA00023170"/>
    </source>
</evidence>
<proteinExistence type="inferred from homology"/>
<evidence type="ECO:0000256" key="16">
    <source>
        <dbReference type="SAM" id="SignalP"/>
    </source>
</evidence>
<evidence type="ECO:0000313" key="20">
    <source>
        <dbReference type="Proteomes" id="UP000243378"/>
    </source>
</evidence>
<dbReference type="Proteomes" id="UP000243378">
    <property type="component" value="Unassembled WGS sequence"/>
</dbReference>
<dbReference type="Gene3D" id="2.40.170.20">
    <property type="entry name" value="TonB-dependent receptor, beta-barrel domain"/>
    <property type="match status" value="1"/>
</dbReference>
<gene>
    <name evidence="19" type="ORF">SAMN05216381_2000</name>
</gene>
<dbReference type="InterPro" id="IPR036942">
    <property type="entry name" value="Beta-barrel_TonB_sf"/>
</dbReference>
<evidence type="ECO:0000313" key="19">
    <source>
        <dbReference type="EMBL" id="SDF59424.1"/>
    </source>
</evidence>
<evidence type="ECO:0000256" key="4">
    <source>
        <dbReference type="ARBA" id="ARBA00022452"/>
    </source>
</evidence>
<feature type="domain" description="TonB-dependent receptor-like beta-barrel" evidence="17">
    <location>
        <begin position="292"/>
        <end position="722"/>
    </location>
</feature>
<protein>
    <submittedName>
        <fullName evidence="19">Outer-membrane receptor for ferric coprogen and ferric-rhodotorulic acid</fullName>
    </submittedName>
</protein>
<dbReference type="SUPFAM" id="SSF56935">
    <property type="entry name" value="Porins"/>
    <property type="match status" value="1"/>
</dbReference>
<dbReference type="NCBIfam" id="TIGR01783">
    <property type="entry name" value="TonB-siderophor"/>
    <property type="match status" value="1"/>
</dbReference>
<name>A0A1G7MCU2_9GAMM</name>
<dbReference type="InterPro" id="IPR000531">
    <property type="entry name" value="Beta-barrel_TonB"/>
</dbReference>
<keyword evidence="9" id="KW-0406">Ion transport</keyword>
<keyword evidence="4 14" id="KW-1134">Transmembrane beta strand</keyword>
<dbReference type="PANTHER" id="PTHR32552">
    <property type="entry name" value="FERRICHROME IRON RECEPTOR-RELATED"/>
    <property type="match status" value="1"/>
</dbReference>
<dbReference type="GO" id="GO:0015891">
    <property type="term" value="P:siderophore transport"/>
    <property type="evidence" value="ECO:0007669"/>
    <property type="project" value="InterPro"/>
</dbReference>
<dbReference type="STRING" id="640205.SAMN05216381_2000"/>
<accession>A0A1G7MCU2</accession>
<dbReference type="Pfam" id="PF00593">
    <property type="entry name" value="TonB_dep_Rec_b-barrel"/>
    <property type="match status" value="1"/>
</dbReference>
<organism evidence="19 20">
    <name type="scientific">Phytopseudomonas seleniipraecipitans</name>
    <dbReference type="NCBI Taxonomy" id="640205"/>
    <lineage>
        <taxon>Bacteria</taxon>
        <taxon>Pseudomonadati</taxon>
        <taxon>Pseudomonadota</taxon>
        <taxon>Gammaproteobacteria</taxon>
        <taxon>Pseudomonadales</taxon>
        <taxon>Pseudomonadaceae</taxon>
        <taxon>Phytopseudomonas</taxon>
    </lineage>
</organism>
<dbReference type="GO" id="GO:0038023">
    <property type="term" value="F:signaling receptor activity"/>
    <property type="evidence" value="ECO:0007669"/>
    <property type="project" value="InterPro"/>
</dbReference>
<dbReference type="InterPro" id="IPR012910">
    <property type="entry name" value="Plug_dom"/>
</dbReference>
<dbReference type="CDD" id="cd01347">
    <property type="entry name" value="ligand_gated_channel"/>
    <property type="match status" value="1"/>
</dbReference>
<dbReference type="AlphaFoldDB" id="A0A1G7MCU2"/>
<keyword evidence="6 14" id="KW-0812">Transmembrane</keyword>
<dbReference type="PANTHER" id="PTHR32552:SF74">
    <property type="entry name" value="HYDROXAMATE SIDEROPHORE RECEPTOR FHUE"/>
    <property type="match status" value="1"/>
</dbReference>
<evidence type="ECO:0000256" key="6">
    <source>
        <dbReference type="ARBA" id="ARBA00022692"/>
    </source>
</evidence>
<evidence type="ECO:0000256" key="11">
    <source>
        <dbReference type="ARBA" id="ARBA00023136"/>
    </source>
</evidence>
<evidence type="ECO:0000256" key="13">
    <source>
        <dbReference type="ARBA" id="ARBA00023237"/>
    </source>
</evidence>
<evidence type="ECO:0000256" key="3">
    <source>
        <dbReference type="ARBA" id="ARBA00022448"/>
    </source>
</evidence>
<keyword evidence="11 14" id="KW-0472">Membrane</keyword>
<dbReference type="FunFam" id="2.170.130.10:FF:000010">
    <property type="entry name" value="Ferripyoverdine receptor"/>
    <property type="match status" value="1"/>
</dbReference>
<comment type="similarity">
    <text evidence="2 14 15">Belongs to the TonB-dependent receptor family.</text>
</comment>
<feature type="signal peptide" evidence="16">
    <location>
        <begin position="1"/>
        <end position="40"/>
    </location>
</feature>